<reference evidence="1 2" key="1">
    <citation type="submission" date="2020-05" db="EMBL/GenBank/DDBJ databases">
        <title>Azospirillum oleiclasticum sp. nov, a nitrogen-fixing and heavy crude oil-emulsifying bacterium isolated from the crude oil of Yumen Oilfield.</title>
        <authorList>
            <person name="Wu D."/>
            <person name="Cai M."/>
            <person name="Zhang X."/>
        </authorList>
    </citation>
    <scope>NUCLEOTIDE SEQUENCE [LARGE SCALE GENOMIC DNA]</scope>
    <source>
        <strain evidence="1 2">ROY-1-1-2</strain>
    </source>
</reference>
<dbReference type="RefSeq" id="WP_180284861.1">
    <property type="nucleotide sequence ID" value="NZ_JABFDB010000024.1"/>
</dbReference>
<evidence type="ECO:0000313" key="2">
    <source>
        <dbReference type="Proteomes" id="UP000584642"/>
    </source>
</evidence>
<accession>A0ABX2TH49</accession>
<evidence type="ECO:0008006" key="3">
    <source>
        <dbReference type="Google" id="ProtNLM"/>
    </source>
</evidence>
<organism evidence="1 2">
    <name type="scientific">Azospirillum oleiclasticum</name>
    <dbReference type="NCBI Taxonomy" id="2735135"/>
    <lineage>
        <taxon>Bacteria</taxon>
        <taxon>Pseudomonadati</taxon>
        <taxon>Pseudomonadota</taxon>
        <taxon>Alphaproteobacteria</taxon>
        <taxon>Rhodospirillales</taxon>
        <taxon>Azospirillaceae</taxon>
        <taxon>Azospirillum</taxon>
    </lineage>
</organism>
<dbReference type="EMBL" id="JABFDB010000024">
    <property type="protein sequence ID" value="NYZ23080.1"/>
    <property type="molecule type" value="Genomic_DNA"/>
</dbReference>
<proteinExistence type="predicted"/>
<sequence length="104" mass="11106">MTKLLNLDELPTAADVAIVLNGRRHVMKPMTLGDFIRQQKAAEALKGQNNVAAEIDTLIGVVVTAFPTLPRDEVEALDLGRLNAIFDFLGAQGQARAGAPQPGE</sequence>
<name>A0ABX2TH49_9PROT</name>
<evidence type="ECO:0000313" key="1">
    <source>
        <dbReference type="EMBL" id="NYZ23080.1"/>
    </source>
</evidence>
<dbReference type="Proteomes" id="UP000584642">
    <property type="component" value="Unassembled WGS sequence"/>
</dbReference>
<keyword evidence="2" id="KW-1185">Reference proteome</keyword>
<protein>
    <recommendedName>
        <fullName evidence="3">Phage tail assembly protein</fullName>
    </recommendedName>
</protein>
<comment type="caution">
    <text evidence="1">The sequence shown here is derived from an EMBL/GenBank/DDBJ whole genome shotgun (WGS) entry which is preliminary data.</text>
</comment>
<gene>
    <name evidence="1" type="ORF">HND93_25515</name>
</gene>